<dbReference type="OrthoDB" id="10437407at2759"/>
<gene>
    <name evidence="2" type="ORF">GJ744_000874</name>
</gene>
<evidence type="ECO:0000313" key="2">
    <source>
        <dbReference type="EMBL" id="KAF7512613.1"/>
    </source>
</evidence>
<protein>
    <submittedName>
        <fullName evidence="2">Uncharacterized protein</fullName>
    </submittedName>
</protein>
<feature type="compositionally biased region" description="Basic and acidic residues" evidence="1">
    <location>
        <begin position="181"/>
        <end position="190"/>
    </location>
</feature>
<dbReference type="EMBL" id="JAACFV010000011">
    <property type="protein sequence ID" value="KAF7512613.1"/>
    <property type="molecule type" value="Genomic_DNA"/>
</dbReference>
<accession>A0A8H7AP32</accession>
<evidence type="ECO:0000256" key="1">
    <source>
        <dbReference type="SAM" id="MobiDB-lite"/>
    </source>
</evidence>
<evidence type="ECO:0000313" key="3">
    <source>
        <dbReference type="Proteomes" id="UP000606974"/>
    </source>
</evidence>
<feature type="compositionally biased region" description="Low complexity" evidence="1">
    <location>
        <begin position="83"/>
        <end position="92"/>
    </location>
</feature>
<keyword evidence="3" id="KW-1185">Reference proteome</keyword>
<proteinExistence type="predicted"/>
<sequence>MARRLARQGPPTRTIPSPPERNDTPIPELPQRPPPEMLERLERNRQRQINRLADREIWHKEMMERVRGMVGRNGLGPARTDNEGVAEGAEAGPASTEMAETGEVVETGGGGAGLRGWKRKVENKQNDTTMEDKQNDTMMEDDAASEASTEKVVDPDNANEDGEPQKKKMKMTVEEAGGDGAGEKEGSHRFKVTGDVDAWMHGVNAWMRRGAE</sequence>
<feature type="compositionally biased region" description="Pro residues" evidence="1">
    <location>
        <begin position="27"/>
        <end position="36"/>
    </location>
</feature>
<feature type="region of interest" description="Disordered" evidence="1">
    <location>
        <begin position="1"/>
        <end position="45"/>
    </location>
</feature>
<feature type="region of interest" description="Disordered" evidence="1">
    <location>
        <begin position="69"/>
        <end position="190"/>
    </location>
</feature>
<comment type="caution">
    <text evidence="2">The sequence shown here is derived from an EMBL/GenBank/DDBJ whole genome shotgun (WGS) entry which is preliminary data.</text>
</comment>
<dbReference type="AlphaFoldDB" id="A0A8H7AP32"/>
<reference evidence="2" key="1">
    <citation type="submission" date="2020-02" db="EMBL/GenBank/DDBJ databases">
        <authorList>
            <person name="Palmer J.M."/>
        </authorList>
    </citation>
    <scope>NUCLEOTIDE SEQUENCE</scope>
    <source>
        <strain evidence="2">EPUS1.4</strain>
        <tissue evidence="2">Thallus</tissue>
    </source>
</reference>
<feature type="compositionally biased region" description="Basic and acidic residues" evidence="1">
    <location>
        <begin position="119"/>
        <end position="135"/>
    </location>
</feature>
<name>A0A8H7AP32_9EURO</name>
<dbReference type="Proteomes" id="UP000606974">
    <property type="component" value="Unassembled WGS sequence"/>
</dbReference>
<organism evidence="2 3">
    <name type="scientific">Endocarpon pusillum</name>
    <dbReference type="NCBI Taxonomy" id="364733"/>
    <lineage>
        <taxon>Eukaryota</taxon>
        <taxon>Fungi</taxon>
        <taxon>Dikarya</taxon>
        <taxon>Ascomycota</taxon>
        <taxon>Pezizomycotina</taxon>
        <taxon>Eurotiomycetes</taxon>
        <taxon>Chaetothyriomycetidae</taxon>
        <taxon>Verrucariales</taxon>
        <taxon>Verrucariaceae</taxon>
        <taxon>Endocarpon</taxon>
    </lineage>
</organism>